<name>A0A6U0DNW0_9CHLO</name>
<evidence type="ECO:0000313" key="2">
    <source>
        <dbReference type="EMBL" id="CAD8575852.1"/>
    </source>
</evidence>
<accession>A0A6U0DNW0</accession>
<evidence type="ECO:0000256" key="1">
    <source>
        <dbReference type="SAM" id="MobiDB-lite"/>
    </source>
</evidence>
<feature type="compositionally biased region" description="Acidic residues" evidence="1">
    <location>
        <begin position="82"/>
        <end position="91"/>
    </location>
</feature>
<gene>
    <name evidence="2" type="ORF">OMED0929_LOCUS389</name>
</gene>
<feature type="compositionally biased region" description="Acidic residues" evidence="1">
    <location>
        <begin position="265"/>
        <end position="276"/>
    </location>
</feature>
<feature type="compositionally biased region" description="Acidic residues" evidence="1">
    <location>
        <begin position="143"/>
        <end position="152"/>
    </location>
</feature>
<feature type="compositionally biased region" description="Low complexity" evidence="1">
    <location>
        <begin position="106"/>
        <end position="124"/>
    </location>
</feature>
<dbReference type="AlphaFoldDB" id="A0A6U0DNW0"/>
<feature type="compositionally biased region" description="Basic and acidic residues" evidence="1">
    <location>
        <begin position="277"/>
        <end position="288"/>
    </location>
</feature>
<organism evidence="2">
    <name type="scientific">Ostreococcus mediterraneus</name>
    <dbReference type="NCBI Taxonomy" id="1486918"/>
    <lineage>
        <taxon>Eukaryota</taxon>
        <taxon>Viridiplantae</taxon>
        <taxon>Chlorophyta</taxon>
        <taxon>Mamiellophyceae</taxon>
        <taxon>Mamiellales</taxon>
        <taxon>Bathycoccaceae</taxon>
        <taxon>Ostreococcus</taxon>
    </lineage>
</organism>
<proteinExistence type="predicted"/>
<dbReference type="EMBL" id="HBEW01000462">
    <property type="protein sequence ID" value="CAD8575852.1"/>
    <property type="molecule type" value="Transcribed_RNA"/>
</dbReference>
<sequence>MMMLSRVVSSAPGGARALKVRASARGCRAGVSRAVAGARAGSGAWRGREAGREATRVRARGRSGDRRSDEFEDDGVGGADGFEFDGDEDAWQGDGSSRRGRRGERSSAAAAGGASSKKSTTSSSNGARGKRTITAEREPATTDGEDTDAGVAEEDKKTPGPVGDDMDLIESVVMDAREESFALKKKRMELIIEEKEWELETPSTEDEKMVKIVEYVNAVEAFKELCSSQVPNTVSDLLGQYVNVYHLAADAPGYEQALAFLGIDPDEDEDEDDEDGDYRGRVIDKSSSYDDDEEDEDEDDEEYTVIEMELTRFGATHDVSEGLHLAQDIEGNWRWLEDDLGRPMSLKPFGEFQVKLMSIEQMLKYGLNVNSLHEEVDPLELLDFTGCRTWQDTLQVSQDATAALAHMEEDGWKIDTRSWSNDSESLLVVKELVPLRTMSFVDGTFASERDASQAEDDDE</sequence>
<feature type="compositionally biased region" description="Basic and acidic residues" evidence="1">
    <location>
        <begin position="46"/>
        <end position="69"/>
    </location>
</feature>
<feature type="region of interest" description="Disordered" evidence="1">
    <location>
        <begin position="265"/>
        <end position="301"/>
    </location>
</feature>
<protein>
    <submittedName>
        <fullName evidence="2">Uncharacterized protein</fullName>
    </submittedName>
</protein>
<feature type="compositionally biased region" description="Acidic residues" evidence="1">
    <location>
        <begin position="289"/>
        <end position="301"/>
    </location>
</feature>
<reference evidence="2" key="1">
    <citation type="submission" date="2021-01" db="EMBL/GenBank/DDBJ databases">
        <authorList>
            <person name="Corre E."/>
            <person name="Pelletier E."/>
            <person name="Niang G."/>
            <person name="Scheremetjew M."/>
            <person name="Finn R."/>
            <person name="Kale V."/>
            <person name="Holt S."/>
            <person name="Cochrane G."/>
            <person name="Meng A."/>
            <person name="Brown T."/>
            <person name="Cohen L."/>
        </authorList>
    </citation>
    <scope>NUCLEOTIDE SEQUENCE</scope>
    <source>
        <strain evidence="2">Clade-D-RCC2572</strain>
    </source>
</reference>
<feature type="region of interest" description="Disordered" evidence="1">
    <location>
        <begin position="38"/>
        <end position="165"/>
    </location>
</feature>